<protein>
    <submittedName>
        <fullName evidence="2">Putative ovule protein</fullName>
    </submittedName>
</protein>
<accession>A0A0V0GGC5</accession>
<proteinExistence type="predicted"/>
<organism evidence="2">
    <name type="scientific">Solanum chacoense</name>
    <name type="common">Chaco potato</name>
    <dbReference type="NCBI Taxonomy" id="4108"/>
    <lineage>
        <taxon>Eukaryota</taxon>
        <taxon>Viridiplantae</taxon>
        <taxon>Streptophyta</taxon>
        <taxon>Embryophyta</taxon>
        <taxon>Tracheophyta</taxon>
        <taxon>Spermatophyta</taxon>
        <taxon>Magnoliopsida</taxon>
        <taxon>eudicotyledons</taxon>
        <taxon>Gunneridae</taxon>
        <taxon>Pentapetalae</taxon>
        <taxon>asterids</taxon>
        <taxon>lamiids</taxon>
        <taxon>Solanales</taxon>
        <taxon>Solanaceae</taxon>
        <taxon>Solanoideae</taxon>
        <taxon>Solaneae</taxon>
        <taxon>Solanum</taxon>
    </lineage>
</organism>
<evidence type="ECO:0000313" key="2">
    <source>
        <dbReference type="EMBL" id="JAP07122.1"/>
    </source>
</evidence>
<dbReference type="EMBL" id="GEDG01039423">
    <property type="protein sequence ID" value="JAP07122.1"/>
    <property type="molecule type" value="Transcribed_RNA"/>
</dbReference>
<feature type="non-terminal residue" evidence="2">
    <location>
        <position position="1"/>
    </location>
</feature>
<evidence type="ECO:0000256" key="1">
    <source>
        <dbReference type="SAM" id="Phobius"/>
    </source>
</evidence>
<keyword evidence="1" id="KW-0812">Transmembrane</keyword>
<sequence length="65" mass="7778">FVSTPYILSRPNLKSRNKVNKMQTFHVLFTFFKIIMSVCHIFPNIIMYVLHIFSNQTIMHMCINE</sequence>
<name>A0A0V0GGC5_SOLCH</name>
<feature type="transmembrane region" description="Helical" evidence="1">
    <location>
        <begin position="25"/>
        <end position="50"/>
    </location>
</feature>
<keyword evidence="1" id="KW-0472">Membrane</keyword>
<reference evidence="2" key="1">
    <citation type="submission" date="2015-12" db="EMBL/GenBank/DDBJ databases">
        <title>Gene expression during late stages of embryo sac development: a critical building block for successful pollen-pistil interactions.</title>
        <authorList>
            <person name="Liu Y."/>
            <person name="Joly V."/>
            <person name="Sabar M."/>
            <person name="Matton D.P."/>
        </authorList>
    </citation>
    <scope>NUCLEOTIDE SEQUENCE</scope>
</reference>
<dbReference type="AlphaFoldDB" id="A0A0V0GGC5"/>
<keyword evidence="1" id="KW-1133">Transmembrane helix</keyword>